<dbReference type="PANTHER" id="PTHR21339">
    <property type="entry name" value="RADICAL S-ADENOSYL METHIONINE DOMAIN-CONTAINING PROTEIN 2"/>
    <property type="match status" value="1"/>
</dbReference>
<organism evidence="11 12">
    <name type="scientific">Humicola insolens</name>
    <name type="common">Soft-rot fungus</name>
    <dbReference type="NCBI Taxonomy" id="85995"/>
    <lineage>
        <taxon>Eukaryota</taxon>
        <taxon>Fungi</taxon>
        <taxon>Dikarya</taxon>
        <taxon>Ascomycota</taxon>
        <taxon>Pezizomycotina</taxon>
        <taxon>Sordariomycetes</taxon>
        <taxon>Sordariomycetidae</taxon>
        <taxon>Sordariales</taxon>
        <taxon>Chaetomiaceae</taxon>
        <taxon>Mycothermus</taxon>
    </lineage>
</organism>
<dbReference type="PANTHER" id="PTHR21339:SF0">
    <property type="entry name" value="S-ADENOSYLMETHIONINE-DEPENDENT NUCLEOTIDE DEHYDRATASE RSAD2"/>
    <property type="match status" value="1"/>
</dbReference>
<comment type="caution">
    <text evidence="11">The sequence shown here is derived from an EMBL/GenBank/DDBJ whole genome shotgun (WGS) entry which is preliminary data.</text>
</comment>
<dbReference type="InterPro" id="IPR033469">
    <property type="entry name" value="CYTH-like_dom_sf"/>
</dbReference>
<dbReference type="EMBL" id="JAZGSY010000035">
    <property type="protein sequence ID" value="KAL1842686.1"/>
    <property type="molecule type" value="Genomic_DNA"/>
</dbReference>
<evidence type="ECO:0000313" key="11">
    <source>
        <dbReference type="EMBL" id="KAL1842686.1"/>
    </source>
</evidence>
<keyword evidence="6" id="KW-0411">Iron-sulfur</keyword>
<dbReference type="SUPFAM" id="SSF102114">
    <property type="entry name" value="Radical SAM enzymes"/>
    <property type="match status" value="1"/>
</dbReference>
<evidence type="ECO:0000256" key="6">
    <source>
        <dbReference type="ARBA" id="ARBA00023014"/>
    </source>
</evidence>
<name>A0ABR3VP12_HUMIN</name>
<dbReference type="InterPro" id="IPR051196">
    <property type="entry name" value="RSAD2/Viperin_antiviral"/>
</dbReference>
<evidence type="ECO:0000256" key="3">
    <source>
        <dbReference type="ARBA" id="ARBA00022691"/>
    </source>
</evidence>
<dbReference type="SFLD" id="SFLDG01088">
    <property type="entry name" value="antiviral_proteins"/>
    <property type="match status" value="1"/>
</dbReference>
<evidence type="ECO:0000256" key="4">
    <source>
        <dbReference type="ARBA" id="ARBA00022723"/>
    </source>
</evidence>
<dbReference type="InterPro" id="IPR058240">
    <property type="entry name" value="rSAM_sf"/>
</dbReference>
<dbReference type="Proteomes" id="UP001583172">
    <property type="component" value="Unassembled WGS sequence"/>
</dbReference>
<dbReference type="Gene3D" id="2.40.320.10">
    <property type="entry name" value="Hypothetical Protein Pfu-838710-001"/>
    <property type="match status" value="1"/>
</dbReference>
<dbReference type="PROSITE" id="PS51918">
    <property type="entry name" value="RADICAL_SAM"/>
    <property type="match status" value="1"/>
</dbReference>
<keyword evidence="8" id="KW-0496">Mitochondrion</keyword>
<feature type="transmembrane region" description="Helical" evidence="9">
    <location>
        <begin position="240"/>
        <end position="261"/>
    </location>
</feature>
<reference evidence="11 12" key="1">
    <citation type="journal article" date="2024" name="Commun. Biol.">
        <title>Comparative genomic analysis of thermophilic fungi reveals convergent evolutionary adaptations and gene losses.</title>
        <authorList>
            <person name="Steindorff A.S."/>
            <person name="Aguilar-Pontes M.V."/>
            <person name="Robinson A.J."/>
            <person name="Andreopoulos B."/>
            <person name="LaButti K."/>
            <person name="Kuo A."/>
            <person name="Mondo S."/>
            <person name="Riley R."/>
            <person name="Otillar R."/>
            <person name="Haridas S."/>
            <person name="Lipzen A."/>
            <person name="Grimwood J."/>
            <person name="Schmutz J."/>
            <person name="Clum A."/>
            <person name="Reid I.D."/>
            <person name="Moisan M.C."/>
            <person name="Butler G."/>
            <person name="Nguyen T.T.M."/>
            <person name="Dewar K."/>
            <person name="Conant G."/>
            <person name="Drula E."/>
            <person name="Henrissat B."/>
            <person name="Hansel C."/>
            <person name="Singer S."/>
            <person name="Hutchinson M.I."/>
            <person name="de Vries R.P."/>
            <person name="Natvig D.O."/>
            <person name="Powell A.J."/>
            <person name="Tsang A."/>
            <person name="Grigoriev I.V."/>
        </authorList>
    </citation>
    <scope>NUCLEOTIDE SEQUENCE [LARGE SCALE GENOMIC DNA]</scope>
    <source>
        <strain evidence="11 12">CBS 620.91</strain>
    </source>
</reference>
<dbReference type="SUPFAM" id="SSF55154">
    <property type="entry name" value="CYTH-like phosphatases"/>
    <property type="match status" value="1"/>
</dbReference>
<dbReference type="SFLD" id="SFLDS00029">
    <property type="entry name" value="Radical_SAM"/>
    <property type="match status" value="1"/>
</dbReference>
<dbReference type="SMART" id="SM00729">
    <property type="entry name" value="Elp3"/>
    <property type="match status" value="1"/>
</dbReference>
<accession>A0ABR3VP12</accession>
<keyword evidence="9" id="KW-0812">Transmembrane</keyword>
<dbReference type="InterPro" id="IPR006638">
    <property type="entry name" value="Elp3/MiaA/NifB-like_rSAM"/>
</dbReference>
<keyword evidence="7" id="KW-0051">Antiviral defense</keyword>
<keyword evidence="12" id="KW-1185">Reference proteome</keyword>
<dbReference type="SFLD" id="SFLDF00318">
    <property type="entry name" value="Viperin"/>
    <property type="match status" value="1"/>
</dbReference>
<keyword evidence="9" id="KW-1133">Transmembrane helix</keyword>
<sequence>MALRRTYALLTNLSNKHPLTSAIPTQTKPKTTILEVERKFRRLTVPSLTNLTTTTTTTTTTTATTTSSSAGVCNPPFKSVVSLPTRHIHDIYYDTPRRTLSAACAWVRLRNGMWQAKVRQGGDFVNSRFEELKGARDVGQCVAGVLGGDGGGGSGISGMTVDGSGRDQQFKVGAREEEEEEQENFGLSRLAEFVTTRYKTSLSSVSEPPVPPSAFQAFPVCHQSSQQLARTMFHTMDTDIIHLGLRFLGLLIALSLFLLALPGARSSITDSFPPGLLLRFRRWRKRSNKIPISVNYHFTRRCNKTCGFCFHTATTSHIEDLDAQKHALRLLAQAGMRKINFAGGEPFLYPKRLGDMVEFCKKQLRLESVSIVTNGSLVKESWLRRWGPDLDILAVSCDSFNEETNIAIGRGSGDQVEKLYQIAERCRQYGVMFKINTVVNKLNVREDMNEHISKLKPFRWKCFQVLIVQGENDSEETLRDGHKFTITDEEFDEFCERHEGQGSMVPEPNRLMAKSYLILDEYLRFLDRTGKQPSQSILEVGVEKALESVFWDEEAFVERKGLFEWTKPEGEKGCCGEENKELDW</sequence>
<keyword evidence="2" id="KW-0004">4Fe-4S</keyword>
<gene>
    <name evidence="11" type="ORF">VTJ49DRAFT_4465</name>
</gene>
<evidence type="ECO:0000259" key="10">
    <source>
        <dbReference type="PROSITE" id="PS51918"/>
    </source>
</evidence>
<protein>
    <recommendedName>
        <fullName evidence="10">Radical SAM core domain-containing protein</fullName>
    </recommendedName>
</protein>
<evidence type="ECO:0000256" key="5">
    <source>
        <dbReference type="ARBA" id="ARBA00023004"/>
    </source>
</evidence>
<comment type="cofactor">
    <cofactor evidence="1">
        <name>[4Fe-4S] cluster</name>
        <dbReference type="ChEBI" id="CHEBI:49883"/>
    </cofactor>
</comment>
<evidence type="ECO:0000256" key="9">
    <source>
        <dbReference type="SAM" id="Phobius"/>
    </source>
</evidence>
<proteinExistence type="predicted"/>
<feature type="domain" description="Radical SAM core" evidence="10">
    <location>
        <begin position="288"/>
        <end position="504"/>
    </location>
</feature>
<keyword evidence="9" id="KW-0472">Membrane</keyword>
<evidence type="ECO:0000256" key="7">
    <source>
        <dbReference type="ARBA" id="ARBA00023118"/>
    </source>
</evidence>
<evidence type="ECO:0000256" key="8">
    <source>
        <dbReference type="ARBA" id="ARBA00023128"/>
    </source>
</evidence>
<keyword evidence="4" id="KW-0479">Metal-binding</keyword>
<keyword evidence="3" id="KW-0949">S-adenosyl-L-methionine</keyword>
<evidence type="ECO:0000313" key="12">
    <source>
        <dbReference type="Proteomes" id="UP001583172"/>
    </source>
</evidence>
<dbReference type="SFLD" id="SFLDG01067">
    <property type="entry name" value="SPASM/twitch_domain_containing"/>
    <property type="match status" value="1"/>
</dbReference>
<keyword evidence="5" id="KW-0408">Iron</keyword>
<dbReference type="InterPro" id="IPR013785">
    <property type="entry name" value="Aldolase_TIM"/>
</dbReference>
<evidence type="ECO:0000256" key="2">
    <source>
        <dbReference type="ARBA" id="ARBA00022485"/>
    </source>
</evidence>
<dbReference type="NCBIfam" id="NF038283">
    <property type="entry name" value="viperin_w_prok"/>
    <property type="match status" value="1"/>
</dbReference>
<dbReference type="CDD" id="cd01335">
    <property type="entry name" value="Radical_SAM"/>
    <property type="match status" value="1"/>
</dbReference>
<dbReference type="Pfam" id="PF04055">
    <property type="entry name" value="Radical_SAM"/>
    <property type="match status" value="1"/>
</dbReference>
<dbReference type="InterPro" id="IPR007197">
    <property type="entry name" value="rSAM"/>
</dbReference>
<evidence type="ECO:0000256" key="1">
    <source>
        <dbReference type="ARBA" id="ARBA00001966"/>
    </source>
</evidence>
<dbReference type="Gene3D" id="3.20.20.70">
    <property type="entry name" value="Aldolase class I"/>
    <property type="match status" value="1"/>
</dbReference>